<dbReference type="Proteomes" id="UP000075391">
    <property type="component" value="Unassembled WGS sequence"/>
</dbReference>
<feature type="signal peptide" evidence="1">
    <location>
        <begin position="1"/>
        <end position="33"/>
    </location>
</feature>
<protein>
    <submittedName>
        <fullName evidence="2">Uncharacterized protein</fullName>
    </submittedName>
</protein>
<name>A0A150WT33_BDEBC</name>
<dbReference type="AlphaFoldDB" id="A0A150WT33"/>
<accession>A0A150WT33</accession>
<evidence type="ECO:0000313" key="3">
    <source>
        <dbReference type="Proteomes" id="UP000075391"/>
    </source>
</evidence>
<reference evidence="2 3" key="1">
    <citation type="submission" date="2016-03" db="EMBL/GenBank/DDBJ databases">
        <authorList>
            <person name="Ploux O."/>
        </authorList>
    </citation>
    <scope>NUCLEOTIDE SEQUENCE [LARGE SCALE GENOMIC DNA]</scope>
    <source>
        <strain evidence="2 3">BER2</strain>
    </source>
</reference>
<gene>
    <name evidence="2" type="ORF">AZI85_17355</name>
</gene>
<dbReference type="EMBL" id="LUKF01000009">
    <property type="protein sequence ID" value="KYG67576.1"/>
    <property type="molecule type" value="Genomic_DNA"/>
</dbReference>
<evidence type="ECO:0000256" key="1">
    <source>
        <dbReference type="SAM" id="SignalP"/>
    </source>
</evidence>
<sequence>MKGFVITTSLQGAFVKTLFITLAALLGTQLASAETAQLYKTFDGSVVRCQGNQKSNSSLGNKAIQVELISATDSQKDLDASLKVSVVRCEDSRWVMDTNPSRENYVADNNVAVELTYSNYEALVVDKNYQVVSVLNLADVETLSVQTQSLSVNKTSENPQDFEVIVRATVEVRASNGYYQKEIRNFGSYRLRIQK</sequence>
<comment type="caution">
    <text evidence="2">The sequence shown here is derived from an EMBL/GenBank/DDBJ whole genome shotgun (WGS) entry which is preliminary data.</text>
</comment>
<organism evidence="2 3">
    <name type="scientific">Bdellovibrio bacteriovorus</name>
    <dbReference type="NCBI Taxonomy" id="959"/>
    <lineage>
        <taxon>Bacteria</taxon>
        <taxon>Pseudomonadati</taxon>
        <taxon>Bdellovibrionota</taxon>
        <taxon>Bdellovibrionia</taxon>
        <taxon>Bdellovibrionales</taxon>
        <taxon>Pseudobdellovibrionaceae</taxon>
        <taxon>Bdellovibrio</taxon>
    </lineage>
</organism>
<evidence type="ECO:0000313" key="2">
    <source>
        <dbReference type="EMBL" id="KYG67576.1"/>
    </source>
</evidence>
<proteinExistence type="predicted"/>
<keyword evidence="1" id="KW-0732">Signal</keyword>
<feature type="chain" id="PRO_5007573597" evidence="1">
    <location>
        <begin position="34"/>
        <end position="195"/>
    </location>
</feature>